<dbReference type="EMBL" id="QRBI01000105">
    <property type="protein sequence ID" value="RMC13846.1"/>
    <property type="molecule type" value="Genomic_DNA"/>
</dbReference>
<dbReference type="PANTHER" id="PTHR33332">
    <property type="entry name" value="REVERSE TRANSCRIPTASE DOMAIN-CONTAINING PROTEIN"/>
    <property type="match status" value="1"/>
</dbReference>
<gene>
    <name evidence="1" type="ORF">DUI87_08929</name>
</gene>
<keyword evidence="2" id="KW-1185">Reference proteome</keyword>
<dbReference type="AlphaFoldDB" id="A0A3M0KLA2"/>
<evidence type="ECO:0000313" key="1">
    <source>
        <dbReference type="EMBL" id="RMC13846.1"/>
    </source>
</evidence>
<dbReference type="Proteomes" id="UP000269221">
    <property type="component" value="Unassembled WGS sequence"/>
</dbReference>
<accession>A0A3M0KLA2</accession>
<proteinExistence type="predicted"/>
<sequence length="167" mass="18737">MVKKGMPLQPKEDYCGANIHLQLMEDLMQEQRLEGVSGELQGCQSDLCTREGHGRDHLVIVDMDEGIESLLSKFADDTKLGVYVDLLEDRMALQRDMDQLDGWAESNKMKFDKSKCRVLHFGCNNPLQHHRLGTVWLDSAQEERDLGALVTATEHEPAVCPGGQDGQ</sequence>
<protein>
    <recommendedName>
        <fullName evidence="3">Reverse transcriptase domain-containing protein</fullName>
    </recommendedName>
</protein>
<name>A0A3M0KLA2_HIRRU</name>
<comment type="caution">
    <text evidence="1">The sequence shown here is derived from an EMBL/GenBank/DDBJ whole genome shotgun (WGS) entry which is preliminary data.</text>
</comment>
<evidence type="ECO:0008006" key="3">
    <source>
        <dbReference type="Google" id="ProtNLM"/>
    </source>
</evidence>
<reference evidence="1 2" key="1">
    <citation type="submission" date="2018-07" db="EMBL/GenBank/DDBJ databases">
        <title>A high quality draft genome assembly of the barn swallow (H. rustica rustica).</title>
        <authorList>
            <person name="Formenti G."/>
            <person name="Chiara M."/>
            <person name="Poveda L."/>
            <person name="Francoijs K.-J."/>
            <person name="Bonisoli-Alquati A."/>
            <person name="Canova L."/>
            <person name="Gianfranceschi L."/>
            <person name="Horner D.S."/>
            <person name="Saino N."/>
        </authorList>
    </citation>
    <scope>NUCLEOTIDE SEQUENCE [LARGE SCALE GENOMIC DNA]</scope>
    <source>
        <strain evidence="1">Chelidonia</strain>
        <tissue evidence="1">Blood</tissue>
    </source>
</reference>
<dbReference type="OrthoDB" id="9193602at2759"/>
<dbReference type="STRING" id="333673.A0A3M0KLA2"/>
<organism evidence="1 2">
    <name type="scientific">Hirundo rustica rustica</name>
    <dbReference type="NCBI Taxonomy" id="333673"/>
    <lineage>
        <taxon>Eukaryota</taxon>
        <taxon>Metazoa</taxon>
        <taxon>Chordata</taxon>
        <taxon>Craniata</taxon>
        <taxon>Vertebrata</taxon>
        <taxon>Euteleostomi</taxon>
        <taxon>Archelosauria</taxon>
        <taxon>Archosauria</taxon>
        <taxon>Dinosauria</taxon>
        <taxon>Saurischia</taxon>
        <taxon>Theropoda</taxon>
        <taxon>Coelurosauria</taxon>
        <taxon>Aves</taxon>
        <taxon>Neognathae</taxon>
        <taxon>Neoaves</taxon>
        <taxon>Telluraves</taxon>
        <taxon>Australaves</taxon>
        <taxon>Passeriformes</taxon>
        <taxon>Sylvioidea</taxon>
        <taxon>Hirundinidae</taxon>
        <taxon>Hirundo</taxon>
    </lineage>
</organism>
<evidence type="ECO:0000313" key="2">
    <source>
        <dbReference type="Proteomes" id="UP000269221"/>
    </source>
</evidence>